<dbReference type="InterPro" id="IPR036388">
    <property type="entry name" value="WH-like_DNA-bd_sf"/>
</dbReference>
<comment type="similarity">
    <text evidence="1">Belongs to the transposase 8 family.</text>
</comment>
<sequence>MEIRAMSDPELMPVPEPVRRIEVFTGSGRRRRWPEEVKARIVAESYCSESSVCAVARRHGLTPQQLFGWRRLARRGQLALAAEDAPLFAA</sequence>
<dbReference type="GO" id="GO:0004803">
    <property type="term" value="F:transposase activity"/>
    <property type="evidence" value="ECO:0007669"/>
    <property type="project" value="InterPro"/>
</dbReference>
<reference evidence="2 3" key="1">
    <citation type="submission" date="2017-04" db="EMBL/GenBank/DDBJ databases">
        <authorList>
            <person name="Afonso C.L."/>
            <person name="Miller P.J."/>
            <person name="Scott M.A."/>
            <person name="Spackman E."/>
            <person name="Goraichik I."/>
            <person name="Dimitrov K.M."/>
            <person name="Suarez D.L."/>
            <person name="Swayne D.E."/>
        </authorList>
    </citation>
    <scope>NUCLEOTIDE SEQUENCE [LARGE SCALE GENOMIC DNA]</scope>
    <source>
        <strain evidence="2 3">USBA 355</strain>
    </source>
</reference>
<dbReference type="InterPro" id="IPR002514">
    <property type="entry name" value="Transposase_8"/>
</dbReference>
<name>A0A1Y6BVU7_9PROT</name>
<protein>
    <submittedName>
        <fullName evidence="2">Transposase</fullName>
    </submittedName>
</protein>
<dbReference type="Proteomes" id="UP000192917">
    <property type="component" value="Unassembled WGS sequence"/>
</dbReference>
<evidence type="ECO:0000313" key="3">
    <source>
        <dbReference type="Proteomes" id="UP000192917"/>
    </source>
</evidence>
<organism evidence="2 3">
    <name type="scientific">Tistlia consotensis USBA 355</name>
    <dbReference type="NCBI Taxonomy" id="560819"/>
    <lineage>
        <taxon>Bacteria</taxon>
        <taxon>Pseudomonadati</taxon>
        <taxon>Pseudomonadota</taxon>
        <taxon>Alphaproteobacteria</taxon>
        <taxon>Rhodospirillales</taxon>
        <taxon>Rhodovibrionaceae</taxon>
        <taxon>Tistlia</taxon>
    </lineage>
</organism>
<dbReference type="PANTHER" id="PTHR37936:SF3">
    <property type="entry name" value="TRANSPOSASE INSC FOR INSERTION ELEMENT IS2A-RELATED"/>
    <property type="match status" value="1"/>
</dbReference>
<dbReference type="GO" id="GO:0006313">
    <property type="term" value="P:DNA transposition"/>
    <property type="evidence" value="ECO:0007669"/>
    <property type="project" value="InterPro"/>
</dbReference>
<proteinExistence type="inferred from homology"/>
<feature type="non-terminal residue" evidence="2">
    <location>
        <position position="90"/>
    </location>
</feature>
<dbReference type="Gene3D" id="1.10.10.10">
    <property type="entry name" value="Winged helix-like DNA-binding domain superfamily/Winged helix DNA-binding domain"/>
    <property type="match status" value="1"/>
</dbReference>
<evidence type="ECO:0000313" key="2">
    <source>
        <dbReference type="EMBL" id="SMF31210.1"/>
    </source>
</evidence>
<dbReference type="PANTHER" id="PTHR37936">
    <property type="entry name" value="TRANSPOSASE INSC FOR INSERTION ELEMENT IS2A-RELATED"/>
    <property type="match status" value="1"/>
</dbReference>
<gene>
    <name evidence="2" type="ORF">SAMN05428998_110163</name>
</gene>
<dbReference type="STRING" id="560819.SAMN05428998_110163"/>
<dbReference type="Pfam" id="PF01527">
    <property type="entry name" value="HTH_Tnp_1"/>
    <property type="match status" value="1"/>
</dbReference>
<dbReference type="GO" id="GO:0043565">
    <property type="term" value="F:sequence-specific DNA binding"/>
    <property type="evidence" value="ECO:0007669"/>
    <property type="project" value="InterPro"/>
</dbReference>
<dbReference type="SUPFAM" id="SSF48295">
    <property type="entry name" value="TrpR-like"/>
    <property type="match status" value="1"/>
</dbReference>
<dbReference type="AlphaFoldDB" id="A0A1Y6BVU7"/>
<accession>A0A1Y6BVU7</accession>
<dbReference type="EMBL" id="FWZX01000010">
    <property type="protein sequence ID" value="SMF31210.1"/>
    <property type="molecule type" value="Genomic_DNA"/>
</dbReference>
<evidence type="ECO:0000256" key="1">
    <source>
        <dbReference type="ARBA" id="ARBA00009964"/>
    </source>
</evidence>
<dbReference type="InterPro" id="IPR010921">
    <property type="entry name" value="Trp_repressor/repl_initiator"/>
</dbReference>
<keyword evidence="3" id="KW-1185">Reference proteome</keyword>